<protein>
    <submittedName>
        <fullName evidence="3">DUF4126 family protein</fullName>
    </submittedName>
</protein>
<feature type="domain" description="DUF4126" evidence="2">
    <location>
        <begin position="5"/>
        <end position="147"/>
    </location>
</feature>
<dbReference type="KEGG" id="dea:FPZ08_09630"/>
<dbReference type="Pfam" id="PF13548">
    <property type="entry name" value="DUF4126"/>
    <property type="match status" value="1"/>
</dbReference>
<dbReference type="EMBL" id="CP042304">
    <property type="protein sequence ID" value="QDZ10989.1"/>
    <property type="molecule type" value="Genomic_DNA"/>
</dbReference>
<keyword evidence="4" id="KW-1185">Reference proteome</keyword>
<reference evidence="3 4" key="1">
    <citation type="submission" date="2019-07" db="EMBL/GenBank/DDBJ databases">
        <title>Full genome sequence of Devosia sp. Gsoil 520.</title>
        <authorList>
            <person name="Im W.-T."/>
        </authorList>
    </citation>
    <scope>NUCLEOTIDE SEQUENCE [LARGE SCALE GENOMIC DNA]</scope>
    <source>
        <strain evidence="3 4">Gsoil 520</strain>
    </source>
</reference>
<keyword evidence="1" id="KW-1133">Transmembrane helix</keyword>
<proteinExistence type="predicted"/>
<sequence>MIYLLAVLIGVAAGLRAVTPIAAISWGAWLGWIDLSATPLAFLGNIIAVVIITLLAIAELVSDQLPNTPSRKVPMQFGTRIVLGALAGALLVVDNWIVGAILGAVGAVIGTYGGADIRARLAKAFGRDLPAALTEDVVAVVLAFLVVYLA</sequence>
<name>A0A5B8LT04_9HYPH</name>
<feature type="transmembrane region" description="Helical" evidence="1">
    <location>
        <begin position="39"/>
        <end position="61"/>
    </location>
</feature>
<feature type="transmembrane region" description="Helical" evidence="1">
    <location>
        <begin position="129"/>
        <end position="149"/>
    </location>
</feature>
<organism evidence="3 4">
    <name type="scientific">Devosia ginsengisoli</name>
    <dbReference type="NCBI Taxonomy" id="400770"/>
    <lineage>
        <taxon>Bacteria</taxon>
        <taxon>Pseudomonadati</taxon>
        <taxon>Pseudomonadota</taxon>
        <taxon>Alphaproteobacteria</taxon>
        <taxon>Hyphomicrobiales</taxon>
        <taxon>Devosiaceae</taxon>
        <taxon>Devosia</taxon>
    </lineage>
</organism>
<evidence type="ECO:0000313" key="4">
    <source>
        <dbReference type="Proteomes" id="UP000315364"/>
    </source>
</evidence>
<gene>
    <name evidence="3" type="ORF">FPZ08_09630</name>
</gene>
<keyword evidence="1" id="KW-0472">Membrane</keyword>
<evidence type="ECO:0000256" key="1">
    <source>
        <dbReference type="SAM" id="Phobius"/>
    </source>
</evidence>
<evidence type="ECO:0000259" key="2">
    <source>
        <dbReference type="Pfam" id="PF13548"/>
    </source>
</evidence>
<keyword evidence="1" id="KW-0812">Transmembrane</keyword>
<dbReference type="InterPro" id="IPR025196">
    <property type="entry name" value="DUF4126"/>
</dbReference>
<evidence type="ECO:0000313" key="3">
    <source>
        <dbReference type="EMBL" id="QDZ10989.1"/>
    </source>
</evidence>
<dbReference type="Proteomes" id="UP000315364">
    <property type="component" value="Chromosome"/>
</dbReference>
<dbReference type="AlphaFoldDB" id="A0A5B8LT04"/>
<dbReference type="RefSeq" id="WP_146289773.1">
    <property type="nucleotide sequence ID" value="NZ_CP042304.1"/>
</dbReference>
<accession>A0A5B8LT04</accession>
<feature type="transmembrane region" description="Helical" evidence="1">
    <location>
        <begin position="81"/>
        <end position="109"/>
    </location>
</feature>